<evidence type="ECO:0000256" key="4">
    <source>
        <dbReference type="ARBA" id="ARBA00022692"/>
    </source>
</evidence>
<organism evidence="9 10">
    <name type="scientific">Natronincola peptidivorans</name>
    <dbReference type="NCBI Taxonomy" id="426128"/>
    <lineage>
        <taxon>Bacteria</taxon>
        <taxon>Bacillati</taxon>
        <taxon>Bacillota</taxon>
        <taxon>Clostridia</taxon>
        <taxon>Peptostreptococcales</taxon>
        <taxon>Natronincolaceae</taxon>
        <taxon>Natronincola</taxon>
    </lineage>
</organism>
<evidence type="ECO:0000313" key="10">
    <source>
        <dbReference type="Proteomes" id="UP000199568"/>
    </source>
</evidence>
<dbReference type="RefSeq" id="WP_244272620.1">
    <property type="nucleotide sequence ID" value="NZ_FOHU01000002.1"/>
</dbReference>
<keyword evidence="6 8" id="KW-1133">Transmembrane helix</keyword>
<evidence type="ECO:0000256" key="1">
    <source>
        <dbReference type="ARBA" id="ARBA00004651"/>
    </source>
</evidence>
<comment type="similarity">
    <text evidence="2">Belongs to the ZIP transporter (TC 2.A.5) family.</text>
</comment>
<feature type="transmembrane region" description="Helical" evidence="8">
    <location>
        <begin position="166"/>
        <end position="187"/>
    </location>
</feature>
<keyword evidence="4 8" id="KW-0812">Transmembrane</keyword>
<proteinExistence type="inferred from homology"/>
<evidence type="ECO:0000256" key="7">
    <source>
        <dbReference type="ARBA" id="ARBA00023136"/>
    </source>
</evidence>
<feature type="transmembrane region" description="Helical" evidence="8">
    <location>
        <begin position="60"/>
        <end position="83"/>
    </location>
</feature>
<feature type="transmembrane region" description="Helical" evidence="8">
    <location>
        <begin position="223"/>
        <end position="242"/>
    </location>
</feature>
<gene>
    <name evidence="9" type="ORF">SAMN05660297_00615</name>
</gene>
<name>A0A1H9ZNT2_9FIRM</name>
<evidence type="ECO:0000256" key="2">
    <source>
        <dbReference type="ARBA" id="ARBA00006939"/>
    </source>
</evidence>
<keyword evidence="10" id="KW-1185">Reference proteome</keyword>
<reference evidence="9 10" key="1">
    <citation type="submission" date="2016-10" db="EMBL/GenBank/DDBJ databases">
        <authorList>
            <person name="de Groot N.N."/>
        </authorList>
    </citation>
    <scope>NUCLEOTIDE SEQUENCE [LARGE SCALE GENOMIC DNA]</scope>
    <source>
        <strain evidence="9 10">DSM 18979</strain>
    </source>
</reference>
<dbReference type="AlphaFoldDB" id="A0A1H9ZNT2"/>
<dbReference type="PANTHER" id="PTHR11040">
    <property type="entry name" value="ZINC/IRON TRANSPORTER"/>
    <property type="match status" value="1"/>
</dbReference>
<feature type="transmembrane region" description="Helical" evidence="8">
    <location>
        <begin position="6"/>
        <end position="29"/>
    </location>
</feature>
<dbReference type="Pfam" id="PF02535">
    <property type="entry name" value="Zip"/>
    <property type="match status" value="1"/>
</dbReference>
<dbReference type="STRING" id="426128.SAMN05660297_00615"/>
<dbReference type="Proteomes" id="UP000199568">
    <property type="component" value="Unassembled WGS sequence"/>
</dbReference>
<feature type="transmembrane region" description="Helical" evidence="8">
    <location>
        <begin position="193"/>
        <end position="211"/>
    </location>
</feature>
<dbReference type="GO" id="GO:0005385">
    <property type="term" value="F:zinc ion transmembrane transporter activity"/>
    <property type="evidence" value="ECO:0007669"/>
    <property type="project" value="TreeGrafter"/>
</dbReference>
<dbReference type="PANTHER" id="PTHR11040:SF211">
    <property type="entry name" value="ZINC TRANSPORTER ZIP11"/>
    <property type="match status" value="1"/>
</dbReference>
<sequence>MSDLWRTTLIGLMVGMIGTGLGGSMAFLLKNPSKRFLSGIIGLSSGLMVAIVTFELIPEAFMLGGTIQIAVGIAIGAFLASYLDIMISHLYKKSLYGKPGFIKTGVLLGVGIALHNFPEGLAIGSGFVAQSRLGVGLAIVIALHNMPEGLAMVTPMRVGGYSSTKAFLLTLAAGAPMGLGAFVGAFIGTFAYGFIGVCLAFAGGTMLYITFGELIPRAKDLYGGRISTICSIFGFIAGMLISKSF</sequence>
<evidence type="ECO:0000256" key="3">
    <source>
        <dbReference type="ARBA" id="ARBA00022475"/>
    </source>
</evidence>
<accession>A0A1H9ZNT2</accession>
<dbReference type="EMBL" id="FOHU01000002">
    <property type="protein sequence ID" value="SES82486.1"/>
    <property type="molecule type" value="Genomic_DNA"/>
</dbReference>
<evidence type="ECO:0000313" key="9">
    <source>
        <dbReference type="EMBL" id="SES82486.1"/>
    </source>
</evidence>
<protein>
    <submittedName>
        <fullName evidence="9">Zinc transporter, ZIP family</fullName>
    </submittedName>
</protein>
<evidence type="ECO:0000256" key="6">
    <source>
        <dbReference type="ARBA" id="ARBA00022989"/>
    </source>
</evidence>
<keyword evidence="5" id="KW-0862">Zinc</keyword>
<evidence type="ECO:0000256" key="8">
    <source>
        <dbReference type="SAM" id="Phobius"/>
    </source>
</evidence>
<keyword evidence="7 8" id="KW-0472">Membrane</keyword>
<evidence type="ECO:0000256" key="5">
    <source>
        <dbReference type="ARBA" id="ARBA00022833"/>
    </source>
</evidence>
<dbReference type="InterPro" id="IPR003689">
    <property type="entry name" value="ZIP"/>
</dbReference>
<comment type="subcellular location">
    <subcellularLocation>
        <location evidence="1">Cell membrane</location>
        <topology evidence="1">Multi-pass membrane protein</topology>
    </subcellularLocation>
</comment>
<dbReference type="GO" id="GO:0005886">
    <property type="term" value="C:plasma membrane"/>
    <property type="evidence" value="ECO:0007669"/>
    <property type="project" value="UniProtKB-SubCell"/>
</dbReference>
<keyword evidence="3" id="KW-1003">Cell membrane</keyword>
<feature type="transmembrane region" description="Helical" evidence="8">
    <location>
        <begin position="36"/>
        <end position="54"/>
    </location>
</feature>